<name>A0A7T7KN42_9HYPH</name>
<gene>
    <name evidence="2" type="ORF">JET14_08575</name>
</gene>
<dbReference type="RefSeq" id="WP_200337644.1">
    <property type="nucleotide sequence ID" value="NZ_CP066786.1"/>
</dbReference>
<dbReference type="KEGG" id="mlut:JET14_08575"/>
<dbReference type="EMBL" id="CP066786">
    <property type="protein sequence ID" value="QQM32178.1"/>
    <property type="molecule type" value="Genomic_DNA"/>
</dbReference>
<accession>A0A7T7KN42</accession>
<reference evidence="2 3" key="1">
    <citation type="submission" date="2020-12" db="EMBL/GenBank/DDBJ databases">
        <authorList>
            <person name="Zheng R.K."/>
            <person name="Sun C.M."/>
        </authorList>
    </citation>
    <scope>NUCLEOTIDE SEQUENCE [LARGE SCALE GENOMIC DNA]</scope>
    <source>
        <strain evidence="2 3">ZRK001</strain>
    </source>
</reference>
<proteinExistence type="predicted"/>
<organism evidence="2 3">
    <name type="scientific">Martelella lutilitoris</name>
    <dbReference type="NCBI Taxonomy" id="2583532"/>
    <lineage>
        <taxon>Bacteria</taxon>
        <taxon>Pseudomonadati</taxon>
        <taxon>Pseudomonadota</taxon>
        <taxon>Alphaproteobacteria</taxon>
        <taxon>Hyphomicrobiales</taxon>
        <taxon>Aurantimonadaceae</taxon>
        <taxon>Martelella</taxon>
    </lineage>
</organism>
<feature type="region of interest" description="Disordered" evidence="1">
    <location>
        <begin position="36"/>
        <end position="57"/>
    </location>
</feature>
<sequence length="57" mass="5941">MFKNGLSPLTLALVVAVLMLLAVVGVYRFNAAPVEAPTRHPPIEDVPPSATGDADTP</sequence>
<protein>
    <submittedName>
        <fullName evidence="2">Uncharacterized protein</fullName>
    </submittedName>
</protein>
<evidence type="ECO:0000256" key="1">
    <source>
        <dbReference type="SAM" id="MobiDB-lite"/>
    </source>
</evidence>
<evidence type="ECO:0000313" key="3">
    <source>
        <dbReference type="Proteomes" id="UP000596083"/>
    </source>
</evidence>
<evidence type="ECO:0000313" key="2">
    <source>
        <dbReference type="EMBL" id="QQM32178.1"/>
    </source>
</evidence>
<dbReference type="AlphaFoldDB" id="A0A7T7KN42"/>
<dbReference type="Proteomes" id="UP000596083">
    <property type="component" value="Chromosome"/>
</dbReference>